<dbReference type="InterPro" id="IPR022343">
    <property type="entry name" value="GCR1-cAMP_receptor"/>
</dbReference>
<evidence type="ECO:0000256" key="10">
    <source>
        <dbReference type="SAM" id="Phobius"/>
    </source>
</evidence>
<evidence type="ECO:0000313" key="13">
    <source>
        <dbReference type="EMBL" id="KYQ88385.1"/>
    </source>
</evidence>
<keyword evidence="7 10" id="KW-0472">Membrane</keyword>
<dbReference type="Proteomes" id="UP000076078">
    <property type="component" value="Unassembled WGS sequence"/>
</dbReference>
<keyword evidence="6" id="KW-0297">G-protein coupled receptor</keyword>
<dbReference type="InterPro" id="IPR000539">
    <property type="entry name" value="Frizzled/Smoothened_7TM"/>
</dbReference>
<dbReference type="Gene3D" id="1.20.1070.10">
    <property type="entry name" value="Rhodopsin 7-helix transmembrane proteins"/>
    <property type="match status" value="1"/>
</dbReference>
<feature type="domain" description="G-protein coupled receptors family 1 profile" evidence="12">
    <location>
        <begin position="19"/>
        <end position="296"/>
    </location>
</feature>
<dbReference type="FunCoup" id="A0A151Z362">
    <property type="interactions" value="41"/>
</dbReference>
<dbReference type="PROSITE" id="PS50261">
    <property type="entry name" value="G_PROTEIN_RECEP_F2_4"/>
    <property type="match status" value="1"/>
</dbReference>
<keyword evidence="14" id="KW-1185">Reference proteome</keyword>
<keyword evidence="9" id="KW-0807">Transducer</keyword>
<evidence type="ECO:0000256" key="8">
    <source>
        <dbReference type="ARBA" id="ARBA00023170"/>
    </source>
</evidence>
<evidence type="ECO:0000259" key="11">
    <source>
        <dbReference type="PROSITE" id="PS50261"/>
    </source>
</evidence>
<protein>
    <recommendedName>
        <fullName evidence="15">G-protein-coupled receptor family protein</fullName>
    </recommendedName>
</protein>
<feature type="transmembrane region" description="Helical" evidence="10">
    <location>
        <begin position="247"/>
        <end position="264"/>
    </location>
</feature>
<keyword evidence="4 10" id="KW-0812">Transmembrane</keyword>
<dbReference type="InParanoid" id="A0A151Z362"/>
<evidence type="ECO:0008006" key="15">
    <source>
        <dbReference type="Google" id="ProtNLM"/>
    </source>
</evidence>
<name>A0A151Z362_TIELA</name>
<dbReference type="SUPFAM" id="SSF81321">
    <property type="entry name" value="Family A G protein-coupled receptor-like"/>
    <property type="match status" value="1"/>
</dbReference>
<evidence type="ECO:0000256" key="3">
    <source>
        <dbReference type="ARBA" id="ARBA00008360"/>
    </source>
</evidence>
<dbReference type="OrthoDB" id="18453at2759"/>
<feature type="domain" description="G-protein coupled receptors family 2 profile 2" evidence="11">
    <location>
        <begin position="5"/>
        <end position="300"/>
    </location>
</feature>
<accession>A0A151Z362</accession>
<dbReference type="GO" id="GO:0004930">
    <property type="term" value="F:G protein-coupled receptor activity"/>
    <property type="evidence" value="ECO:0007669"/>
    <property type="project" value="UniProtKB-KW"/>
</dbReference>
<proteinExistence type="inferred from homology"/>
<comment type="subcellular location">
    <subcellularLocation>
        <location evidence="1">Membrane</location>
        <topology evidence="1">Multi-pass membrane protein</topology>
    </subcellularLocation>
</comment>
<comment type="caution">
    <text evidence="13">The sequence shown here is derived from an EMBL/GenBank/DDBJ whole genome shotgun (WGS) entry which is preliminary data.</text>
</comment>
<dbReference type="Pfam" id="PF01534">
    <property type="entry name" value="Frizzled"/>
    <property type="match status" value="1"/>
</dbReference>
<feature type="transmembrane region" description="Helical" evidence="10">
    <location>
        <begin position="6"/>
        <end position="30"/>
    </location>
</feature>
<keyword evidence="5 10" id="KW-1133">Transmembrane helix</keyword>
<dbReference type="PRINTS" id="PR02001">
    <property type="entry name" value="GCR1CAMPR"/>
</dbReference>
<evidence type="ECO:0000256" key="1">
    <source>
        <dbReference type="ARBA" id="ARBA00004141"/>
    </source>
</evidence>
<keyword evidence="8" id="KW-0675">Receptor</keyword>
<dbReference type="GO" id="GO:0007166">
    <property type="term" value="P:cell surface receptor signaling pathway"/>
    <property type="evidence" value="ECO:0007669"/>
    <property type="project" value="InterPro"/>
</dbReference>
<dbReference type="InterPro" id="IPR017452">
    <property type="entry name" value="GPCR_Rhodpsn_7TM"/>
</dbReference>
<gene>
    <name evidence="13" type="ORF">DLAC_11083</name>
</gene>
<organism evidence="13 14">
    <name type="scientific">Tieghemostelium lacteum</name>
    <name type="common">Slime mold</name>
    <name type="synonym">Dictyostelium lacteum</name>
    <dbReference type="NCBI Taxonomy" id="361077"/>
    <lineage>
        <taxon>Eukaryota</taxon>
        <taxon>Amoebozoa</taxon>
        <taxon>Evosea</taxon>
        <taxon>Eumycetozoa</taxon>
        <taxon>Dictyostelia</taxon>
        <taxon>Dictyosteliales</taxon>
        <taxon>Raperosteliaceae</taxon>
        <taxon>Tieghemostelium</taxon>
    </lineage>
</organism>
<reference evidence="13 14" key="1">
    <citation type="submission" date="2015-12" db="EMBL/GenBank/DDBJ databases">
        <title>Dictyostelia acquired genes for synthesis and detection of signals that induce cell-type specialization by lateral gene transfer from prokaryotes.</title>
        <authorList>
            <person name="Gloeckner G."/>
            <person name="Schaap P."/>
        </authorList>
    </citation>
    <scope>NUCLEOTIDE SEQUENCE [LARGE SCALE GENOMIC DNA]</scope>
    <source>
        <strain evidence="13 14">TK</strain>
    </source>
</reference>
<evidence type="ECO:0000256" key="2">
    <source>
        <dbReference type="ARBA" id="ARBA00008077"/>
    </source>
</evidence>
<evidence type="ECO:0000256" key="6">
    <source>
        <dbReference type="ARBA" id="ARBA00023040"/>
    </source>
</evidence>
<evidence type="ECO:0000313" key="14">
    <source>
        <dbReference type="Proteomes" id="UP000076078"/>
    </source>
</evidence>
<evidence type="ECO:0000259" key="12">
    <source>
        <dbReference type="PROSITE" id="PS50262"/>
    </source>
</evidence>
<dbReference type="PROSITE" id="PS50262">
    <property type="entry name" value="G_PROTEIN_RECEP_F1_2"/>
    <property type="match status" value="1"/>
</dbReference>
<dbReference type="GO" id="GO:0007189">
    <property type="term" value="P:adenylate cyclase-activating G protein-coupled receptor signaling pathway"/>
    <property type="evidence" value="ECO:0007669"/>
    <property type="project" value="TreeGrafter"/>
</dbReference>
<evidence type="ECO:0000256" key="5">
    <source>
        <dbReference type="ARBA" id="ARBA00022989"/>
    </source>
</evidence>
<feature type="transmembrane region" description="Helical" evidence="10">
    <location>
        <begin position="187"/>
        <end position="206"/>
    </location>
</feature>
<dbReference type="PANTHER" id="PTHR23112">
    <property type="entry name" value="G PROTEIN-COUPLED RECEPTOR 157-RELATED"/>
    <property type="match status" value="1"/>
</dbReference>
<feature type="transmembrane region" description="Helical" evidence="10">
    <location>
        <begin position="42"/>
        <end position="64"/>
    </location>
</feature>
<dbReference type="OMA" id="YHLFVWG"/>
<evidence type="ECO:0000256" key="4">
    <source>
        <dbReference type="ARBA" id="ARBA00022692"/>
    </source>
</evidence>
<dbReference type="InterPro" id="IPR017981">
    <property type="entry name" value="GPCR_2-like_7TM"/>
</dbReference>
<dbReference type="EMBL" id="LODT01000051">
    <property type="protein sequence ID" value="KYQ88385.1"/>
    <property type="molecule type" value="Genomic_DNA"/>
</dbReference>
<sequence>MMKTIVLIYIICSPISIAASLFIIITWGLFAKLKHQGSNMIFFQSISDFLFTLKYLVTVILYFGGIPQFDDQSFPVGNNNLDKHNNSVTCFILGAYGQFFGQATVMWCFMMTIKVFYSFFLKKPQFSTRGLSRKKHYQGDSIKYYHLFVWGFCTVNAVIIGAFQQYGPSSNGCWIVGDQNPFRLFELIPLYITLSISIIILIAILIKMRMREKQRQTSHNALYTQLSNEAYESQVYHQQEREFRMQLIKYIVIFVVFWVPPTILRTLEFFRYEEKFFILMDAASVSLQAAANSIVWVTSPQFFKLIKRKVKPSFSSPQKQQALESVYLINK</sequence>
<comment type="similarity">
    <text evidence="3">Belongs to the G-protein coupled receptor 5 family.</text>
</comment>
<evidence type="ECO:0000256" key="9">
    <source>
        <dbReference type="ARBA" id="ARBA00023224"/>
    </source>
</evidence>
<dbReference type="GO" id="GO:0005886">
    <property type="term" value="C:plasma membrane"/>
    <property type="evidence" value="ECO:0007669"/>
    <property type="project" value="TreeGrafter"/>
</dbReference>
<dbReference type="PANTHER" id="PTHR23112:SF9">
    <property type="entry name" value="CYCLIC AMP RECEPTOR-LIKE PROTEIN F"/>
    <property type="match status" value="1"/>
</dbReference>
<comment type="similarity">
    <text evidence="2">Belongs to the G-protein coupled receptor Fz/Smo family.</text>
</comment>
<evidence type="ECO:0000256" key="7">
    <source>
        <dbReference type="ARBA" id="ARBA00023136"/>
    </source>
</evidence>
<feature type="transmembrane region" description="Helical" evidence="10">
    <location>
        <begin position="99"/>
        <end position="121"/>
    </location>
</feature>
<dbReference type="AlphaFoldDB" id="A0A151Z362"/>
<feature type="transmembrane region" description="Helical" evidence="10">
    <location>
        <begin position="142"/>
        <end position="167"/>
    </location>
</feature>